<proteinExistence type="predicted"/>
<dbReference type="Proteomes" id="UP000789920">
    <property type="component" value="Unassembled WGS sequence"/>
</dbReference>
<gene>
    <name evidence="1" type="ORF">RPERSI_LOCUS23311</name>
</gene>
<keyword evidence="2" id="KW-1185">Reference proteome</keyword>
<evidence type="ECO:0000313" key="2">
    <source>
        <dbReference type="Proteomes" id="UP000789920"/>
    </source>
</evidence>
<accession>A0ACA9RVK4</accession>
<name>A0ACA9RVK4_9GLOM</name>
<organism evidence="1 2">
    <name type="scientific">Racocetra persica</name>
    <dbReference type="NCBI Taxonomy" id="160502"/>
    <lineage>
        <taxon>Eukaryota</taxon>
        <taxon>Fungi</taxon>
        <taxon>Fungi incertae sedis</taxon>
        <taxon>Mucoromycota</taxon>
        <taxon>Glomeromycotina</taxon>
        <taxon>Glomeromycetes</taxon>
        <taxon>Diversisporales</taxon>
        <taxon>Gigasporaceae</taxon>
        <taxon>Racocetra</taxon>
    </lineage>
</organism>
<reference evidence="1" key="1">
    <citation type="submission" date="2021-06" db="EMBL/GenBank/DDBJ databases">
        <authorList>
            <person name="Kallberg Y."/>
            <person name="Tangrot J."/>
            <person name="Rosling A."/>
        </authorList>
    </citation>
    <scope>NUCLEOTIDE SEQUENCE</scope>
    <source>
        <strain evidence="1">MA461A</strain>
    </source>
</reference>
<feature type="non-terminal residue" evidence="1">
    <location>
        <position position="44"/>
    </location>
</feature>
<sequence length="44" mass="4865">VHCFRRRISYTPYAVKKAKLGELALRGSSIWSIRAPVATGLAYG</sequence>
<dbReference type="EMBL" id="CAJVQC010072396">
    <property type="protein sequence ID" value="CAG8811463.1"/>
    <property type="molecule type" value="Genomic_DNA"/>
</dbReference>
<feature type="non-terminal residue" evidence="1">
    <location>
        <position position="1"/>
    </location>
</feature>
<comment type="caution">
    <text evidence="1">The sequence shown here is derived from an EMBL/GenBank/DDBJ whole genome shotgun (WGS) entry which is preliminary data.</text>
</comment>
<protein>
    <submittedName>
        <fullName evidence="1">16469_t:CDS:1</fullName>
    </submittedName>
</protein>
<evidence type="ECO:0000313" key="1">
    <source>
        <dbReference type="EMBL" id="CAG8811463.1"/>
    </source>
</evidence>